<proteinExistence type="predicted"/>
<dbReference type="Proteomes" id="UP000002230">
    <property type="component" value="Chromosome"/>
</dbReference>
<feature type="region of interest" description="Disordered" evidence="1">
    <location>
        <begin position="1"/>
        <end position="29"/>
    </location>
</feature>
<feature type="compositionally biased region" description="Basic and acidic residues" evidence="1">
    <location>
        <begin position="10"/>
        <end position="24"/>
    </location>
</feature>
<dbReference type="PATRIC" id="fig|718251.5.peg.2802"/>
<name>A0A0H3DTH3_EDWTF</name>
<gene>
    <name evidence="2" type="ordered locus">ETAF_2698</name>
</gene>
<evidence type="ECO:0000313" key="3">
    <source>
        <dbReference type="Proteomes" id="UP000002230"/>
    </source>
</evidence>
<keyword evidence="3" id="KW-1185">Reference proteome</keyword>
<protein>
    <submittedName>
        <fullName evidence="2">Uncharacterized protein</fullName>
    </submittedName>
</protein>
<reference evidence="3" key="1">
    <citation type="submission" date="2010-08" db="EMBL/GenBank/DDBJ databases">
        <title>Genome comparisons of Edwardsiella bacteria analysed using deep sequencing technology.</title>
        <authorList>
            <person name="van Soest J.J."/>
            <person name="Henkel C.V."/>
            <person name="Jansen H.J."/>
            <person name="van den Hondel C.A.M.J.J."/>
            <person name="Bloemberg G.V."/>
            <person name="Meijer A.H."/>
            <person name="Spaink H.P."/>
        </authorList>
    </citation>
    <scope>NUCLEOTIDE SEQUENCE [LARGE SCALE GENOMIC DNA]</scope>
    <source>
        <strain evidence="3">FL6-60</strain>
    </source>
</reference>
<dbReference type="HOGENOM" id="CLU_3215532_0_0_6"/>
<evidence type="ECO:0000313" key="2">
    <source>
        <dbReference type="EMBL" id="ADM42801.1"/>
    </source>
</evidence>
<reference evidence="2 3" key="2">
    <citation type="journal article" date="2011" name="BMC Immunol.">
        <title>Comparison of static immersion and intravenous injection systems for exposure of zebrafish embryos to the natural pathogen Edwardsiella tarda.</title>
        <authorList>
            <person name="van Soest J.J."/>
            <person name="Stockhammer O.W."/>
            <person name="Ordas A."/>
            <person name="Bloemberg G.V."/>
            <person name="Spaink H.P."/>
            <person name="Meijer A.H."/>
        </authorList>
    </citation>
    <scope>NUCLEOTIDE SEQUENCE [LARGE SCALE GENOMIC DNA]</scope>
    <source>
        <strain evidence="2 3">FL6-60</strain>
    </source>
</reference>
<dbReference type="EMBL" id="CP002154">
    <property type="protein sequence ID" value="ADM42801.1"/>
    <property type="molecule type" value="Genomic_DNA"/>
</dbReference>
<organism evidence="2 3">
    <name type="scientific">Edwardsiella tarda (strain FL6-60)</name>
    <dbReference type="NCBI Taxonomy" id="718251"/>
    <lineage>
        <taxon>Bacteria</taxon>
        <taxon>Pseudomonadati</taxon>
        <taxon>Pseudomonadota</taxon>
        <taxon>Gammaproteobacteria</taxon>
        <taxon>Enterobacterales</taxon>
        <taxon>Hafniaceae</taxon>
        <taxon>Edwardsiella</taxon>
    </lineage>
</organism>
<evidence type="ECO:0000256" key="1">
    <source>
        <dbReference type="SAM" id="MobiDB-lite"/>
    </source>
</evidence>
<accession>A0A0H3DTH3</accession>
<sequence>MFAIAPRAPRCGDEKERVTRGLSRDDEDGSTQCVEINSLINNTY</sequence>
<dbReference type="AlphaFoldDB" id="A0A0H3DTH3"/>
<dbReference type="KEGG" id="etd:ETAF_2698"/>